<feature type="region of interest" description="Disordered" evidence="1">
    <location>
        <begin position="1"/>
        <end position="30"/>
    </location>
</feature>
<proteinExistence type="predicted"/>
<evidence type="ECO:0000313" key="3">
    <source>
        <dbReference type="Proteomes" id="UP000281553"/>
    </source>
</evidence>
<evidence type="ECO:0000313" key="2">
    <source>
        <dbReference type="EMBL" id="VDN43700.1"/>
    </source>
</evidence>
<sequence>MVTATPQSHRTSSSLFSTVLHPPASPPDCRKSSALPSVLVVLPGWLDIEPLTTTPTSRTLSPPIQRSRISVRLNF</sequence>
<accession>A0A3P7NS13</accession>
<dbReference type="AlphaFoldDB" id="A0A3P7NS13"/>
<dbReference type="EMBL" id="UYRU01108814">
    <property type="protein sequence ID" value="VDN43700.1"/>
    <property type="molecule type" value="Genomic_DNA"/>
</dbReference>
<organism evidence="2 3">
    <name type="scientific">Dibothriocephalus latus</name>
    <name type="common">Fish tapeworm</name>
    <name type="synonym">Diphyllobothrium latum</name>
    <dbReference type="NCBI Taxonomy" id="60516"/>
    <lineage>
        <taxon>Eukaryota</taxon>
        <taxon>Metazoa</taxon>
        <taxon>Spiralia</taxon>
        <taxon>Lophotrochozoa</taxon>
        <taxon>Platyhelminthes</taxon>
        <taxon>Cestoda</taxon>
        <taxon>Eucestoda</taxon>
        <taxon>Diphyllobothriidea</taxon>
        <taxon>Diphyllobothriidae</taxon>
        <taxon>Dibothriocephalus</taxon>
    </lineage>
</organism>
<gene>
    <name evidence="2" type="ORF">DILT_LOCUS19162</name>
</gene>
<keyword evidence="3" id="KW-1185">Reference proteome</keyword>
<dbReference type="Proteomes" id="UP000281553">
    <property type="component" value="Unassembled WGS sequence"/>
</dbReference>
<evidence type="ECO:0000256" key="1">
    <source>
        <dbReference type="SAM" id="MobiDB-lite"/>
    </source>
</evidence>
<feature type="compositionally biased region" description="Polar residues" evidence="1">
    <location>
        <begin position="1"/>
        <end position="17"/>
    </location>
</feature>
<protein>
    <submittedName>
        <fullName evidence="2">Uncharacterized protein</fullName>
    </submittedName>
</protein>
<name>A0A3P7NS13_DIBLA</name>
<reference evidence="2 3" key="1">
    <citation type="submission" date="2018-11" db="EMBL/GenBank/DDBJ databases">
        <authorList>
            <consortium name="Pathogen Informatics"/>
        </authorList>
    </citation>
    <scope>NUCLEOTIDE SEQUENCE [LARGE SCALE GENOMIC DNA]</scope>
</reference>